<dbReference type="HAMAP" id="MF_01368">
    <property type="entry name" value="Ribosomal_bL17"/>
    <property type="match status" value="1"/>
</dbReference>
<dbReference type="GO" id="GO:0005840">
    <property type="term" value="C:ribosome"/>
    <property type="evidence" value="ECO:0007669"/>
    <property type="project" value="UniProtKB-KW"/>
</dbReference>
<evidence type="ECO:0000256" key="4">
    <source>
        <dbReference type="HAMAP-Rule" id="MF_01368"/>
    </source>
</evidence>
<name>A0ABT5L8S3_9MOLU</name>
<gene>
    <name evidence="4" type="primary">rplQ</name>
    <name evidence="6" type="ORF">M8044_000177</name>
</gene>
<dbReference type="Pfam" id="PF01196">
    <property type="entry name" value="Ribosomal_L17"/>
    <property type="match status" value="1"/>
</dbReference>
<dbReference type="RefSeq" id="WP_273585178.1">
    <property type="nucleotide sequence ID" value="NZ_JANHJP010000003.1"/>
</dbReference>
<comment type="caution">
    <text evidence="6">The sequence shown here is derived from an EMBL/GenBank/DDBJ whole genome shotgun (WGS) entry which is preliminary data.</text>
</comment>
<dbReference type="PROSITE" id="PS01167">
    <property type="entry name" value="RIBOSOMAL_L17"/>
    <property type="match status" value="1"/>
</dbReference>
<reference evidence="6 7" key="1">
    <citation type="journal article" date="2023" name="Plant">
        <title>Draft Genome Sequence Resource of CBPPT1, a 'Candidatus Phytoplasma trifolii'-Related Strain Associated with Potato Purple Top Disease in the Columbia Basin, U.S.A.</title>
        <authorList>
            <person name="Wei W."/>
            <person name="Shao J."/>
            <person name="Bottner-Parker K.D."/>
            <person name="Zhao Y."/>
        </authorList>
    </citation>
    <scope>NUCLEOTIDE SEQUENCE [LARGE SCALE GENOMIC DNA]</scope>
    <source>
        <strain evidence="6 7">CBPPT1</strain>
    </source>
</reference>
<comment type="subunit">
    <text evidence="4">Part of the 50S ribosomal subunit. Contacts protein L32.</text>
</comment>
<dbReference type="EMBL" id="JANHJP010000003">
    <property type="protein sequence ID" value="MDC9031958.1"/>
    <property type="molecule type" value="Genomic_DNA"/>
</dbReference>
<dbReference type="Gene3D" id="3.90.1030.10">
    <property type="entry name" value="Ribosomal protein L17"/>
    <property type="match status" value="1"/>
</dbReference>
<keyword evidence="3 4" id="KW-0687">Ribonucleoprotein</keyword>
<proteinExistence type="inferred from homology"/>
<accession>A0ABT5L8S3</accession>
<evidence type="ECO:0000313" key="6">
    <source>
        <dbReference type="EMBL" id="MDC9031958.1"/>
    </source>
</evidence>
<sequence length="118" mass="13603">MAYSKLRCDSSHRKSLLKNLVASLIINERIFTTESRAKEVRKVIDKLITLSKKNTLNSKRLASTFLFNKKIDSNTTVLKKLFQDISPKYKDRISGYTRIIKSECRRGDSAPMAFILFV</sequence>
<evidence type="ECO:0000256" key="1">
    <source>
        <dbReference type="ARBA" id="ARBA00008777"/>
    </source>
</evidence>
<dbReference type="NCBIfam" id="TIGR00059">
    <property type="entry name" value="L17"/>
    <property type="match status" value="1"/>
</dbReference>
<dbReference type="SUPFAM" id="SSF64263">
    <property type="entry name" value="Prokaryotic ribosomal protein L17"/>
    <property type="match status" value="1"/>
</dbReference>
<comment type="similarity">
    <text evidence="1 4 5">Belongs to the bacterial ribosomal protein bL17 family.</text>
</comment>
<evidence type="ECO:0000256" key="3">
    <source>
        <dbReference type="ARBA" id="ARBA00023274"/>
    </source>
</evidence>
<dbReference type="InterPro" id="IPR047859">
    <property type="entry name" value="Ribosomal_bL17_CS"/>
</dbReference>
<dbReference type="Proteomes" id="UP001221763">
    <property type="component" value="Unassembled WGS sequence"/>
</dbReference>
<keyword evidence="2 4" id="KW-0689">Ribosomal protein</keyword>
<keyword evidence="7" id="KW-1185">Reference proteome</keyword>
<dbReference type="InterPro" id="IPR036373">
    <property type="entry name" value="Ribosomal_bL17_sf"/>
</dbReference>
<protein>
    <recommendedName>
        <fullName evidence="4">Large ribosomal subunit protein bL17</fullName>
    </recommendedName>
</protein>
<evidence type="ECO:0000313" key="7">
    <source>
        <dbReference type="Proteomes" id="UP001221763"/>
    </source>
</evidence>
<dbReference type="InterPro" id="IPR000456">
    <property type="entry name" value="Ribosomal_bL17"/>
</dbReference>
<evidence type="ECO:0000256" key="5">
    <source>
        <dbReference type="RuleBase" id="RU000660"/>
    </source>
</evidence>
<dbReference type="PANTHER" id="PTHR14413">
    <property type="entry name" value="RIBOSOMAL PROTEIN L17"/>
    <property type="match status" value="1"/>
</dbReference>
<organism evidence="6 7">
    <name type="scientific">Columbia Basin potato purple top phytoplasma</name>
    <dbReference type="NCBI Taxonomy" id="307134"/>
    <lineage>
        <taxon>Bacteria</taxon>
        <taxon>Bacillati</taxon>
        <taxon>Mycoplasmatota</taxon>
        <taxon>Mollicutes</taxon>
        <taxon>Acholeplasmatales</taxon>
        <taxon>Acholeplasmataceae</taxon>
        <taxon>Candidatus Phytoplasma</taxon>
        <taxon>16SrVI (Clover proliferation group)</taxon>
    </lineage>
</organism>
<dbReference type="PANTHER" id="PTHR14413:SF16">
    <property type="entry name" value="LARGE RIBOSOMAL SUBUNIT PROTEIN BL17M"/>
    <property type="match status" value="1"/>
</dbReference>
<evidence type="ECO:0000256" key="2">
    <source>
        <dbReference type="ARBA" id="ARBA00022980"/>
    </source>
</evidence>